<evidence type="ECO:0000256" key="1">
    <source>
        <dbReference type="SAM" id="MobiDB-lite"/>
    </source>
</evidence>
<dbReference type="GO" id="GO:0019843">
    <property type="term" value="F:rRNA binding"/>
    <property type="evidence" value="ECO:0007669"/>
    <property type="project" value="TreeGrafter"/>
</dbReference>
<dbReference type="GO" id="GO:0032040">
    <property type="term" value="C:small-subunit processome"/>
    <property type="evidence" value="ECO:0007669"/>
    <property type="project" value="TreeGrafter"/>
</dbReference>
<proteinExistence type="predicted"/>
<comment type="caution">
    <text evidence="3">The sequence shown here is derived from an EMBL/GenBank/DDBJ whole genome shotgun (WGS) entry which is preliminary data.</text>
</comment>
<organism evidence="3 4">
    <name type="scientific">Meloidogyne graminicola</name>
    <dbReference type="NCBI Taxonomy" id="189291"/>
    <lineage>
        <taxon>Eukaryota</taxon>
        <taxon>Metazoa</taxon>
        <taxon>Ecdysozoa</taxon>
        <taxon>Nematoda</taxon>
        <taxon>Chromadorea</taxon>
        <taxon>Rhabditida</taxon>
        <taxon>Tylenchina</taxon>
        <taxon>Tylenchomorpha</taxon>
        <taxon>Tylenchoidea</taxon>
        <taxon>Meloidogynidae</taxon>
        <taxon>Meloidogyninae</taxon>
        <taxon>Meloidogyne</taxon>
    </lineage>
</organism>
<dbReference type="PANTHER" id="PTHR12933">
    <property type="entry name" value="ORF PROTEIN-RELATED"/>
    <property type="match status" value="1"/>
</dbReference>
<dbReference type="EMBL" id="JABEBT010000077">
    <property type="protein sequence ID" value="KAF7633420.1"/>
    <property type="molecule type" value="Genomic_DNA"/>
</dbReference>
<dbReference type="OrthoDB" id="10264378at2759"/>
<dbReference type="AlphaFoldDB" id="A0A8S9ZJA9"/>
<feature type="compositionally biased region" description="Polar residues" evidence="1">
    <location>
        <begin position="30"/>
        <end position="44"/>
    </location>
</feature>
<protein>
    <recommendedName>
        <fullName evidence="2">UTP25 NTP hydrolase-like domain-containing protein</fullName>
    </recommendedName>
</protein>
<feature type="non-terminal residue" evidence="3">
    <location>
        <position position="369"/>
    </location>
</feature>
<accession>A0A8S9ZJA9</accession>
<dbReference type="InterPro" id="IPR010678">
    <property type="entry name" value="UTP25"/>
</dbReference>
<dbReference type="GO" id="GO:0000462">
    <property type="term" value="P:maturation of SSU-rRNA from tricistronic rRNA transcript (SSU-rRNA, 5.8S rRNA, LSU-rRNA)"/>
    <property type="evidence" value="ECO:0007669"/>
    <property type="project" value="TreeGrafter"/>
</dbReference>
<reference evidence="3" key="1">
    <citation type="journal article" date="2020" name="Ecol. Evol.">
        <title>Genome structure and content of the rice root-knot nematode (Meloidogyne graminicola).</title>
        <authorList>
            <person name="Phan N.T."/>
            <person name="Danchin E.G.J."/>
            <person name="Klopp C."/>
            <person name="Perfus-Barbeoch L."/>
            <person name="Kozlowski D.K."/>
            <person name="Koutsovoulos G.D."/>
            <person name="Lopez-Roques C."/>
            <person name="Bouchez O."/>
            <person name="Zahm M."/>
            <person name="Besnard G."/>
            <person name="Bellafiore S."/>
        </authorList>
    </citation>
    <scope>NUCLEOTIDE SEQUENCE</scope>
    <source>
        <strain evidence="3">VN-18</strain>
    </source>
</reference>
<name>A0A8S9ZJA9_9BILA</name>
<dbReference type="GO" id="GO:0034511">
    <property type="term" value="F:U3 snoRNA binding"/>
    <property type="evidence" value="ECO:0007669"/>
    <property type="project" value="InterPro"/>
</dbReference>
<feature type="domain" description="UTP25 NTP hydrolase-like" evidence="2">
    <location>
        <begin position="161"/>
        <end position="357"/>
    </location>
</feature>
<sequence>MKRTKNFKRKTTKNEPIKKKIKKDHLKIQGNDQNARNETSTNSLEKNEKEKLTDFFSAHFCNEQLNEGESSLLLKRLRSGQAYAQHEEINLFEDYIASILTWGHSTSQNLNNQLKMDDIINFKRLLRLYKNKLANKSPKSQNFQEILFTNFVGRYLDVCCSTREDCTELICLHSLNHLMRTRNLIIANKQRLQKAKDEGQEITDSLIEKCRDQGLSRPKVLILCPFRKFAHKIVCTMKDLLFEQEERPFLQNWGKFDKEYGDNEGNKINEKRQVSEDFKELMNGNNDDCFRLGIGLAKKCLKLFTPFEESDILLCSPLGIKMIIGDYEENKNDIKVNKDAGKSDFLASIEIVIIQKEVLREMINKGESE</sequence>
<keyword evidence="4" id="KW-1185">Reference proteome</keyword>
<dbReference type="InterPro" id="IPR053940">
    <property type="entry name" value="UTP25_NTPase-like"/>
</dbReference>
<evidence type="ECO:0000259" key="2">
    <source>
        <dbReference type="Pfam" id="PF22916"/>
    </source>
</evidence>
<gene>
    <name evidence="3" type="ORF">Mgra_00007213</name>
</gene>
<dbReference type="Proteomes" id="UP000605970">
    <property type="component" value="Unassembled WGS sequence"/>
</dbReference>
<feature type="region of interest" description="Disordered" evidence="1">
    <location>
        <begin position="1"/>
        <end position="46"/>
    </location>
</feature>
<evidence type="ECO:0000313" key="4">
    <source>
        <dbReference type="Proteomes" id="UP000605970"/>
    </source>
</evidence>
<dbReference type="Pfam" id="PF22916">
    <property type="entry name" value="UTP25_NTPase-like"/>
    <property type="match status" value="1"/>
</dbReference>
<dbReference type="PANTHER" id="PTHR12933:SF0">
    <property type="entry name" value="U3 SMALL NUCLEOLAR RNA-ASSOCIATED PROTEIN 25 HOMOLOG"/>
    <property type="match status" value="1"/>
</dbReference>
<evidence type="ECO:0000313" key="3">
    <source>
        <dbReference type="EMBL" id="KAF7633420.1"/>
    </source>
</evidence>
<feature type="compositionally biased region" description="Basic residues" evidence="1">
    <location>
        <begin position="1"/>
        <end position="11"/>
    </location>
</feature>